<keyword evidence="4" id="KW-0472">Membrane</keyword>
<comment type="subcellular location">
    <subcellularLocation>
        <location evidence="1">Nucleus envelope</location>
    </subcellularLocation>
    <subcellularLocation>
        <location evidence="4">Nucleus</location>
        <location evidence="4">Nuclear pore complex</location>
    </subcellularLocation>
</comment>
<keyword evidence="4" id="KW-0811">Translocation</keyword>
<evidence type="ECO:0000256" key="2">
    <source>
        <dbReference type="ARBA" id="ARBA00010186"/>
    </source>
</evidence>
<comment type="similarity">
    <text evidence="2 4">Belongs to the nucleoporin interacting component (NIC) family.</text>
</comment>
<feature type="region of interest" description="Disordered" evidence="5">
    <location>
        <begin position="1"/>
        <end position="20"/>
    </location>
</feature>
<reference evidence="6 7" key="1">
    <citation type="journal article" date="2010" name="Cell">
        <title>The genome of Naegleria gruberi illuminates early eukaryotic versatility.</title>
        <authorList>
            <person name="Fritz-Laylin L.K."/>
            <person name="Prochnik S.E."/>
            <person name="Ginger M.L."/>
            <person name="Dacks J.B."/>
            <person name="Carpenter M.L."/>
            <person name="Field M.C."/>
            <person name="Kuo A."/>
            <person name="Paredez A."/>
            <person name="Chapman J."/>
            <person name="Pham J."/>
            <person name="Shu S."/>
            <person name="Neupane R."/>
            <person name="Cipriano M."/>
            <person name="Mancuso J."/>
            <person name="Tu H."/>
            <person name="Salamov A."/>
            <person name="Lindquist E."/>
            <person name="Shapiro H."/>
            <person name="Lucas S."/>
            <person name="Grigoriev I.V."/>
            <person name="Cande W.Z."/>
            <person name="Fulton C."/>
            <person name="Rokhsar D.S."/>
            <person name="Dawson S.C."/>
        </authorList>
    </citation>
    <scope>NUCLEOTIDE SEQUENCE [LARGE SCALE GENOMIC DNA]</scope>
    <source>
        <strain evidence="6 7">NEG-M</strain>
    </source>
</reference>
<dbReference type="AlphaFoldDB" id="D2V3I5"/>
<dbReference type="InParanoid" id="D2V3I5"/>
<dbReference type="EMBL" id="GG738850">
    <property type="protein sequence ID" value="EFC48642.1"/>
    <property type="molecule type" value="Genomic_DNA"/>
</dbReference>
<dbReference type="GO" id="GO:0006606">
    <property type="term" value="P:protein import into nucleus"/>
    <property type="evidence" value="ECO:0007669"/>
    <property type="project" value="TreeGrafter"/>
</dbReference>
<keyword evidence="4" id="KW-0813">Transport</keyword>
<evidence type="ECO:0000256" key="4">
    <source>
        <dbReference type="RuleBase" id="RU364035"/>
    </source>
</evidence>
<dbReference type="OrthoDB" id="1918363at2759"/>
<dbReference type="GO" id="GO:0005643">
    <property type="term" value="C:nuclear pore"/>
    <property type="evidence" value="ECO:0007669"/>
    <property type="project" value="UniProtKB-SubCell"/>
</dbReference>
<dbReference type="KEGG" id="ngr:NAEGRDRAFT_78412"/>
<dbReference type="Proteomes" id="UP000006671">
    <property type="component" value="Unassembled WGS sequence"/>
</dbReference>
<evidence type="ECO:0000256" key="5">
    <source>
        <dbReference type="SAM" id="MobiDB-lite"/>
    </source>
</evidence>
<name>D2V3I5_NAEGR</name>
<accession>D2V3I5</accession>
<dbReference type="GO" id="GO:0016973">
    <property type="term" value="P:poly(A)+ mRNA export from nucleus"/>
    <property type="evidence" value="ECO:0007669"/>
    <property type="project" value="TreeGrafter"/>
</dbReference>
<dbReference type="FunCoup" id="D2V3I5">
    <property type="interactions" value="848"/>
</dbReference>
<dbReference type="InterPro" id="IPR007231">
    <property type="entry name" value="Nucleoporin_int_Nup93/Nic96"/>
</dbReference>
<evidence type="ECO:0000313" key="7">
    <source>
        <dbReference type="Proteomes" id="UP000006671"/>
    </source>
</evidence>
<dbReference type="Pfam" id="PF04097">
    <property type="entry name" value="Nic96"/>
    <property type="match status" value="1"/>
</dbReference>
<proteinExistence type="inferred from homology"/>
<keyword evidence="4" id="KW-0906">Nuclear pore complex</keyword>
<dbReference type="GO" id="GO:0017056">
    <property type="term" value="F:structural constituent of nuclear pore"/>
    <property type="evidence" value="ECO:0007669"/>
    <property type="project" value="InterPro"/>
</dbReference>
<keyword evidence="3 4" id="KW-0539">Nucleus</keyword>
<dbReference type="eggNOG" id="KOG2168">
    <property type="taxonomic scope" value="Eukaryota"/>
</dbReference>
<keyword evidence="4" id="KW-0653">Protein transport</keyword>
<keyword evidence="4" id="KW-0509">mRNA transport</keyword>
<dbReference type="PANTHER" id="PTHR11225:SF4">
    <property type="entry name" value="NUCLEAR PORE COMPLEX PROTEIN NUP93"/>
    <property type="match status" value="1"/>
</dbReference>
<organism evidence="7">
    <name type="scientific">Naegleria gruberi</name>
    <name type="common">Amoeba</name>
    <dbReference type="NCBI Taxonomy" id="5762"/>
    <lineage>
        <taxon>Eukaryota</taxon>
        <taxon>Discoba</taxon>
        <taxon>Heterolobosea</taxon>
        <taxon>Tetramitia</taxon>
        <taxon>Eutetramitia</taxon>
        <taxon>Vahlkampfiidae</taxon>
        <taxon>Naegleria</taxon>
    </lineage>
</organism>
<keyword evidence="7" id="KW-1185">Reference proteome</keyword>
<dbReference type="STRING" id="5762.D2V3I5"/>
<sequence>MPSTVASIASAGGKSSTNNNNNFKMDLMDLLDRSQQLLPVVDNFIQKDLESIHEQSKKLIQKTARGDVQSKGDYLLAAHGFDVEKYRRTVSRLDLKQAFEPLEPIGETDIEGYLKHEHDMILLSSVEESKRHTSSCFYKNFNDHLEDDWKSAKESLMKTLNLHKAYQSQQFRPSLGLNDSVRKPSKYSSFIVSSGNSTPFSSPINQNTTLMAPTPKRGKTTMDERMIAYSTVVYNINKTMKADQTTRIIDQFSEAAKYIEESVARKREVTECWRLLSFMINENNVHGEISQKDLLRGAKEYMETSYVQYIKDLLGIEGEVPDKLKLIEQFVAETTKNILPEHLGESINGNYIWPVLFYCLRCGFIEEALRFTNDHIAYFSQVIISALENKKEAQTSSSSSLEQQLHELYRKIPPNRLFQHAVYLVLGRCDVKKTIPQIFSKTEDFMWLKLSIIRDDSNYTLQDLQKIVTSHGPKHFCPKKNSLLYFKLLLCTLQFERAIQYLCSRQSEGYHVEAVHFAFTLYFYDLLNVSEDTSAPLLTEKDGCQLNFHFLIKDYIRIFAHTDPCIAASYFYIFYKRDEKKKYFKSIKELIIEGKDVSVLLGHVDIDGKLKNGFLHYFLDSFDFLELAESCAQLYNEAGRYRDSVDIYSMALLYNFSLMPDLSVDTPNRLKKYIHSILAIMIDELSQVLTGGENREEVKQLASKVFKNFTDNKILQIIEQSNKKNFETFKMLLSLTKVFDSFLNRNYDRTLADLQQLQIVPFKKQELESISLRQLDKKIQKKLPDILFVAMCTLCHLHSSSRSHSQNEIKDMASNVMSFAGLNEELVSSDVTTQLLQFVNRMK</sequence>
<protein>
    <recommendedName>
        <fullName evidence="4">Nuclear pore protein</fullName>
    </recommendedName>
</protein>
<dbReference type="OMA" id="LLMCGQF"/>
<dbReference type="RefSeq" id="XP_002681386.1">
    <property type="nucleotide sequence ID" value="XM_002681340.1"/>
</dbReference>
<dbReference type="GeneID" id="8852498"/>
<evidence type="ECO:0000256" key="3">
    <source>
        <dbReference type="ARBA" id="ARBA00023242"/>
    </source>
</evidence>
<evidence type="ECO:0000313" key="6">
    <source>
        <dbReference type="EMBL" id="EFC48642.1"/>
    </source>
</evidence>
<evidence type="ECO:0000256" key="1">
    <source>
        <dbReference type="ARBA" id="ARBA00004259"/>
    </source>
</evidence>
<gene>
    <name evidence="6" type="ORF">NAEGRDRAFT_78412</name>
</gene>
<dbReference type="PANTHER" id="PTHR11225">
    <property type="entry name" value="NUCLEAR PORE COMPLEX PROTEIN NUP93 NUCLEOPORIN NUP93 DEAD EYE PROTEIN"/>
    <property type="match status" value="1"/>
</dbReference>
<dbReference type="VEuPathDB" id="AmoebaDB:NAEGRDRAFT_78412"/>